<feature type="region of interest" description="Disordered" evidence="1">
    <location>
        <begin position="1"/>
        <end position="29"/>
    </location>
</feature>
<sequence length="394" mass="45422">MSPGHSNEPASTADTKNEDSSSSPSNRRRLPLELVHRIIHLLKNDKPNLSSLARVSKQFHQIVIPHLWKHFDIDPQMRYAIFNGKYAAAATGPLPYAFSEDNNNKHDCNGLSSQQSLNQIHYLSISYHPYSWCTDTSGSVSKCDPELFLDQEPGSSLPLKPVSLPNVEVLEFHSLRYGQLHHELLWPGQQSRVHGECRLLQAVKPRHIVVRRLLHESFFFNDINIPQSIWHHTQTLTIINSPSSLFDCDILKPFFGSQLDLSGLDSIVCIRPPFEPFNFAMLDVLSLCQFLDTHGSIHITIVDTFGPIPRWGRQDQLVVEPEDVQAELRKWLRRIMEDMSWKRDKIEARLINVEFVRLDKWMEQRSRWSDTFQEEELESWKGALDNKKEEGESG</sequence>
<accession>A0A1A6AC39</accession>
<feature type="domain" description="F-box" evidence="2">
    <location>
        <begin position="29"/>
        <end position="73"/>
    </location>
</feature>
<feature type="compositionally biased region" description="Polar residues" evidence="1">
    <location>
        <begin position="1"/>
        <end position="14"/>
    </location>
</feature>
<reference evidence="3" key="1">
    <citation type="submission" date="2013-07" db="EMBL/GenBank/DDBJ databases">
        <title>The Genome Sequence of Cryptococcus dejecticola CBS10117.</title>
        <authorList>
            <consortium name="The Broad Institute Genome Sequencing Platform"/>
            <person name="Cuomo C."/>
            <person name="Litvintseva A."/>
            <person name="Chen Y."/>
            <person name="Heitman J."/>
            <person name="Sun S."/>
            <person name="Springer D."/>
            <person name="Dromer F."/>
            <person name="Young S.K."/>
            <person name="Zeng Q."/>
            <person name="Gargeya S."/>
            <person name="Fitzgerald M."/>
            <person name="Abouelleil A."/>
            <person name="Alvarado L."/>
            <person name="Berlin A.M."/>
            <person name="Chapman S.B."/>
            <person name="Dewar J."/>
            <person name="Goldberg J."/>
            <person name="Griggs A."/>
            <person name="Gujja S."/>
            <person name="Hansen M."/>
            <person name="Howarth C."/>
            <person name="Imamovic A."/>
            <person name="Larimer J."/>
            <person name="McCowan C."/>
            <person name="Murphy C."/>
            <person name="Pearson M."/>
            <person name="Priest M."/>
            <person name="Roberts A."/>
            <person name="Saif S."/>
            <person name="Shea T."/>
            <person name="Sykes S."/>
            <person name="Wortman J."/>
            <person name="Nusbaum C."/>
            <person name="Birren B."/>
        </authorList>
    </citation>
    <scope>NUCLEOTIDE SEQUENCE [LARGE SCALE GENOMIC DNA]</scope>
    <source>
        <strain evidence="3">CBS 10117</strain>
    </source>
</reference>
<gene>
    <name evidence="3" type="ORF">I303_01844</name>
    <name evidence="4" type="ORF">I303_102018</name>
</gene>
<dbReference type="VEuPathDB" id="FungiDB:I303_01844"/>
<dbReference type="SUPFAM" id="SSF81383">
    <property type="entry name" value="F-box domain"/>
    <property type="match status" value="1"/>
</dbReference>
<dbReference type="EMBL" id="KI894028">
    <property type="protein sequence ID" value="OBR87636.1"/>
    <property type="molecule type" value="Genomic_DNA"/>
</dbReference>
<reference evidence="4" key="3">
    <citation type="submission" date="2024-02" db="EMBL/GenBank/DDBJ databases">
        <title>Comparative genomics of Cryptococcus and Kwoniella reveals pathogenesis evolution and contrasting modes of karyotype evolution via chromosome fusion or intercentromeric recombination.</title>
        <authorList>
            <person name="Coelho M.A."/>
            <person name="David-Palma M."/>
            <person name="Shea T."/>
            <person name="Bowers K."/>
            <person name="McGinley-Smith S."/>
            <person name="Mohammad A.W."/>
            <person name="Gnirke A."/>
            <person name="Yurkov A.M."/>
            <person name="Nowrousian M."/>
            <person name="Sun S."/>
            <person name="Cuomo C.A."/>
            <person name="Heitman J."/>
        </authorList>
    </citation>
    <scope>NUCLEOTIDE SEQUENCE</scope>
    <source>
        <strain evidence="4">CBS 10117</strain>
    </source>
</reference>
<dbReference type="KEGG" id="kdj:28965543"/>
<evidence type="ECO:0000259" key="2">
    <source>
        <dbReference type="Pfam" id="PF12937"/>
    </source>
</evidence>
<evidence type="ECO:0000313" key="3">
    <source>
        <dbReference type="EMBL" id="OBR87636.1"/>
    </source>
</evidence>
<evidence type="ECO:0000256" key="1">
    <source>
        <dbReference type="SAM" id="MobiDB-lite"/>
    </source>
</evidence>
<dbReference type="GeneID" id="28965543"/>
<dbReference type="InterPro" id="IPR036047">
    <property type="entry name" value="F-box-like_dom_sf"/>
</dbReference>
<reference evidence="4" key="2">
    <citation type="submission" date="2013-07" db="EMBL/GenBank/DDBJ databases">
        <authorList>
            <consortium name="The Broad Institute Genome Sequencing Platform"/>
            <person name="Cuomo C."/>
            <person name="Litvintseva A."/>
            <person name="Chen Y."/>
            <person name="Heitman J."/>
            <person name="Sun S."/>
            <person name="Springer D."/>
            <person name="Dromer F."/>
            <person name="Young S.K."/>
            <person name="Zeng Q."/>
            <person name="Gargeya S."/>
            <person name="Fitzgerald M."/>
            <person name="Abouelleil A."/>
            <person name="Alvarado L."/>
            <person name="Berlin A.M."/>
            <person name="Chapman S.B."/>
            <person name="Dewar J."/>
            <person name="Goldberg J."/>
            <person name="Griggs A."/>
            <person name="Gujja S."/>
            <person name="Hansen M."/>
            <person name="Howarth C."/>
            <person name="Imamovic A."/>
            <person name="Larimer J."/>
            <person name="McCowan C."/>
            <person name="Murphy C."/>
            <person name="Pearson M."/>
            <person name="Priest M."/>
            <person name="Roberts A."/>
            <person name="Saif S."/>
            <person name="Shea T."/>
            <person name="Sykes S."/>
            <person name="Wortman J."/>
            <person name="Nusbaum C."/>
            <person name="Birren B."/>
        </authorList>
    </citation>
    <scope>NUCLEOTIDE SEQUENCE</scope>
    <source>
        <strain evidence="4">CBS 10117</strain>
    </source>
</reference>
<organism evidence="3">
    <name type="scientific">Kwoniella dejecticola CBS 10117</name>
    <dbReference type="NCBI Taxonomy" id="1296121"/>
    <lineage>
        <taxon>Eukaryota</taxon>
        <taxon>Fungi</taxon>
        <taxon>Dikarya</taxon>
        <taxon>Basidiomycota</taxon>
        <taxon>Agaricomycotina</taxon>
        <taxon>Tremellomycetes</taxon>
        <taxon>Tremellales</taxon>
        <taxon>Cryptococcaceae</taxon>
        <taxon>Kwoniella</taxon>
    </lineage>
</organism>
<dbReference type="Proteomes" id="UP000078595">
    <property type="component" value="Chromosome 2"/>
</dbReference>
<dbReference type="Pfam" id="PF12937">
    <property type="entry name" value="F-box-like"/>
    <property type="match status" value="1"/>
</dbReference>
<protein>
    <recommendedName>
        <fullName evidence="2">F-box domain-containing protein</fullName>
    </recommendedName>
</protein>
<evidence type="ECO:0000313" key="5">
    <source>
        <dbReference type="Proteomes" id="UP000078595"/>
    </source>
</evidence>
<dbReference type="AlphaFoldDB" id="A0A1A6AC39"/>
<proteinExistence type="predicted"/>
<dbReference type="RefSeq" id="XP_018265478.1">
    <property type="nucleotide sequence ID" value="XM_018405197.1"/>
</dbReference>
<name>A0A1A6AC39_9TREE</name>
<dbReference type="EMBL" id="CP144531">
    <property type="protein sequence ID" value="WWC59462.1"/>
    <property type="molecule type" value="Genomic_DNA"/>
</dbReference>
<keyword evidence="5" id="KW-1185">Reference proteome</keyword>
<dbReference type="InterPro" id="IPR001810">
    <property type="entry name" value="F-box_dom"/>
</dbReference>
<evidence type="ECO:0000313" key="4">
    <source>
        <dbReference type="EMBL" id="WWC59462.1"/>
    </source>
</evidence>